<dbReference type="SUPFAM" id="SSF55797">
    <property type="entry name" value="PR-1-like"/>
    <property type="match status" value="1"/>
</dbReference>
<proteinExistence type="predicted"/>
<dbReference type="Pfam" id="PF00188">
    <property type="entry name" value="CAP"/>
    <property type="match status" value="1"/>
</dbReference>
<evidence type="ECO:0000313" key="3">
    <source>
        <dbReference type="Proteomes" id="UP001642540"/>
    </source>
</evidence>
<dbReference type="InterPro" id="IPR002413">
    <property type="entry name" value="V5_allergen-like"/>
</dbReference>
<dbReference type="PRINTS" id="PR00837">
    <property type="entry name" value="V5TPXLIKE"/>
</dbReference>
<dbReference type="EMBL" id="CAXLJM020000053">
    <property type="protein sequence ID" value="CAL8116323.1"/>
    <property type="molecule type" value="Genomic_DNA"/>
</dbReference>
<evidence type="ECO:0000313" key="2">
    <source>
        <dbReference type="EMBL" id="CAL8116323.1"/>
    </source>
</evidence>
<dbReference type="InterPro" id="IPR001283">
    <property type="entry name" value="CRISP-related"/>
</dbReference>
<dbReference type="InterPro" id="IPR018244">
    <property type="entry name" value="Allrgn_V5/Tpx1_CS"/>
</dbReference>
<dbReference type="PROSITE" id="PS01009">
    <property type="entry name" value="CRISP_1"/>
    <property type="match status" value="1"/>
</dbReference>
<feature type="domain" description="SCP" evidence="1">
    <location>
        <begin position="2"/>
        <end position="107"/>
    </location>
</feature>
<comment type="caution">
    <text evidence="2">The sequence shown here is derived from an EMBL/GenBank/DDBJ whole genome shotgun (WGS) entry which is preliminary data.</text>
</comment>
<name>A0ABP1R0E2_9HEXA</name>
<dbReference type="Proteomes" id="UP001642540">
    <property type="component" value="Unassembled WGS sequence"/>
</dbReference>
<reference evidence="2 3" key="1">
    <citation type="submission" date="2024-08" db="EMBL/GenBank/DDBJ databases">
        <authorList>
            <person name="Cucini C."/>
            <person name="Frati F."/>
        </authorList>
    </citation>
    <scope>NUCLEOTIDE SEQUENCE [LARGE SCALE GENOMIC DNA]</scope>
</reference>
<dbReference type="InterPro" id="IPR034113">
    <property type="entry name" value="SCP_GAPR1-like"/>
</dbReference>
<organism evidence="2 3">
    <name type="scientific">Orchesella dallaii</name>
    <dbReference type="NCBI Taxonomy" id="48710"/>
    <lineage>
        <taxon>Eukaryota</taxon>
        <taxon>Metazoa</taxon>
        <taxon>Ecdysozoa</taxon>
        <taxon>Arthropoda</taxon>
        <taxon>Hexapoda</taxon>
        <taxon>Collembola</taxon>
        <taxon>Entomobryomorpha</taxon>
        <taxon>Entomobryoidea</taxon>
        <taxon>Orchesellidae</taxon>
        <taxon>Orchesellinae</taxon>
        <taxon>Orchesella</taxon>
    </lineage>
</organism>
<dbReference type="PRINTS" id="PR00838">
    <property type="entry name" value="V5ALLERGEN"/>
</dbReference>
<evidence type="ECO:0000259" key="1">
    <source>
        <dbReference type="SMART" id="SM00198"/>
    </source>
</evidence>
<gene>
    <name evidence="2" type="ORF">ODALV1_LOCUS17233</name>
</gene>
<accession>A0ABP1R0E2</accession>
<dbReference type="InterPro" id="IPR014044">
    <property type="entry name" value="CAP_dom"/>
</dbReference>
<sequence>MRTAQQYAEYLANNDKFEHSGNSKYGENLAGTGGGNREEAVRNAVRAWYNEESKYDYNNPGFTMETGHFTAVVWKSTTHVGIGAAWNPKSRWWVVVANYKPPGNFGGQFRENVFPPS</sequence>
<dbReference type="CDD" id="cd05382">
    <property type="entry name" value="CAP_GAPR1-like"/>
    <property type="match status" value="1"/>
</dbReference>
<dbReference type="PANTHER" id="PTHR10334">
    <property type="entry name" value="CYSTEINE-RICH SECRETORY PROTEIN-RELATED"/>
    <property type="match status" value="1"/>
</dbReference>
<protein>
    <recommendedName>
        <fullName evidence="1">SCP domain-containing protein</fullName>
    </recommendedName>
</protein>
<dbReference type="SMART" id="SM00198">
    <property type="entry name" value="SCP"/>
    <property type="match status" value="1"/>
</dbReference>
<dbReference type="Gene3D" id="3.40.33.10">
    <property type="entry name" value="CAP"/>
    <property type="match status" value="1"/>
</dbReference>
<keyword evidence="3" id="KW-1185">Reference proteome</keyword>
<dbReference type="InterPro" id="IPR035940">
    <property type="entry name" value="CAP_sf"/>
</dbReference>